<sequence length="247" mass="27790">MLQKPVELTLQTYETLLDQHNLGDIHPTLVRGAQWYLPEERRELAATAQSELDRQGLLRRGKIDDEFLDTLRFLQRPAVEYYSWVKSEGRERTVRAAGSGREAVNVVLVDKVVYLTPTRPDTLAQDFTGLLPEAPAARTPSLNCSEADLQVLMKGEMLIGTGPSIRDAKKILQWIRSPYTFFGRLYVAIRDGGGNRKRVERPPGWMDTEHGRVVFGPDAKGWVSLMGAGPHEIVAKVVQLESQLRGR</sequence>
<evidence type="ECO:0000256" key="4">
    <source>
        <dbReference type="ARBA" id="ARBA00023186"/>
    </source>
</evidence>
<evidence type="ECO:0000256" key="3">
    <source>
        <dbReference type="ARBA" id="ARBA00022490"/>
    </source>
</evidence>
<dbReference type="HOGENOM" id="CLU_088487_1_1_11"/>
<dbReference type="Proteomes" id="UP000028492">
    <property type="component" value="Chromosome"/>
</dbReference>
<dbReference type="Pfam" id="PF14011">
    <property type="entry name" value="ESX-1_EspG"/>
    <property type="match status" value="1"/>
</dbReference>
<keyword evidence="6" id="KW-1185">Reference proteome</keyword>
<dbReference type="RefSeq" id="WP_038521714.1">
    <property type="nucleotide sequence ID" value="NZ_CP008953.1"/>
</dbReference>
<evidence type="ECO:0000256" key="1">
    <source>
        <dbReference type="ARBA" id="ARBA00004496"/>
    </source>
</evidence>
<evidence type="ECO:0000313" key="6">
    <source>
        <dbReference type="Proteomes" id="UP000028492"/>
    </source>
</evidence>
<evidence type="ECO:0000313" key="5">
    <source>
        <dbReference type="EMBL" id="AIG81065.1"/>
    </source>
</evidence>
<protein>
    <recommendedName>
        <fullName evidence="7">ESX secretion-associated protein EspG</fullName>
    </recommendedName>
</protein>
<organism evidence="5 6">
    <name type="scientific">Amycolatopsis japonica</name>
    <dbReference type="NCBI Taxonomy" id="208439"/>
    <lineage>
        <taxon>Bacteria</taxon>
        <taxon>Bacillati</taxon>
        <taxon>Actinomycetota</taxon>
        <taxon>Actinomycetes</taxon>
        <taxon>Pseudonocardiales</taxon>
        <taxon>Pseudonocardiaceae</taxon>
        <taxon>Amycolatopsis</taxon>
        <taxon>Amycolatopsis japonica group</taxon>
    </lineage>
</organism>
<keyword evidence="4" id="KW-0143">Chaperone</keyword>
<evidence type="ECO:0008006" key="7">
    <source>
        <dbReference type="Google" id="ProtNLM"/>
    </source>
</evidence>
<dbReference type="AlphaFoldDB" id="A0A075VDV0"/>
<proteinExistence type="inferred from homology"/>
<dbReference type="InterPro" id="IPR025734">
    <property type="entry name" value="EspG"/>
</dbReference>
<accession>A0A075VDV0</accession>
<comment type="similarity">
    <text evidence="2">Belongs to the EspG family.</text>
</comment>
<comment type="subcellular location">
    <subcellularLocation>
        <location evidence="1">Cytoplasm</location>
    </subcellularLocation>
</comment>
<gene>
    <name evidence="5" type="ORF">AJAP_41450</name>
</gene>
<dbReference type="EMBL" id="CP008953">
    <property type="protein sequence ID" value="AIG81065.1"/>
    <property type="molecule type" value="Genomic_DNA"/>
</dbReference>
<keyword evidence="3" id="KW-0963">Cytoplasm</keyword>
<dbReference type="STRING" id="208439.AJAP_41450"/>
<evidence type="ECO:0000256" key="2">
    <source>
        <dbReference type="ARBA" id="ARBA00006411"/>
    </source>
</evidence>
<name>A0A075VDV0_9PSEU</name>
<dbReference type="KEGG" id="aja:AJAP_41450"/>
<reference evidence="5 6" key="1">
    <citation type="journal article" date="2014" name="J. Biotechnol.">
        <title>Complete genome sequence of the actinobacterium Amycolatopsis japonica MG417-CF17(T) (=DSM 44213T) producing (S,S)-N,N'-ethylenediaminedisuccinic acid.</title>
        <authorList>
            <person name="Stegmann E."/>
            <person name="Albersmeier A."/>
            <person name="Spohn M."/>
            <person name="Gert H."/>
            <person name="Weber T."/>
            <person name="Wohlleben W."/>
            <person name="Kalinowski J."/>
            <person name="Ruckert C."/>
        </authorList>
    </citation>
    <scope>NUCLEOTIDE SEQUENCE [LARGE SCALE GENOMIC DNA]</scope>
    <source>
        <strain evidence="6">MG417-CF17 (DSM 44213)</strain>
    </source>
</reference>